<organism evidence="18 19">
    <name type="scientific">Candidatus Mcinerneyibacterium aminivorans</name>
    <dbReference type="NCBI Taxonomy" id="2703815"/>
    <lineage>
        <taxon>Bacteria</taxon>
        <taxon>Candidatus Macinerneyibacteriota</taxon>
        <taxon>Candidatus Mcinerneyibacteria</taxon>
        <taxon>Candidatus Mcinerneyibacteriales</taxon>
        <taxon>Candidatus Mcinerneyibacteriaceae</taxon>
        <taxon>Candidatus Mcinerneyibacterium</taxon>
    </lineage>
</organism>
<dbReference type="GO" id="GO:0003887">
    <property type="term" value="F:DNA-directed DNA polymerase activity"/>
    <property type="evidence" value="ECO:0007669"/>
    <property type="project" value="UniProtKB-UniRule"/>
</dbReference>
<dbReference type="EMBL" id="VSIX01000139">
    <property type="protein sequence ID" value="TYB30386.1"/>
    <property type="molecule type" value="Genomic_DNA"/>
</dbReference>
<feature type="binding site" evidence="16">
    <location>
        <position position="108"/>
    </location>
    <ligand>
        <name>Mg(2+)</name>
        <dbReference type="ChEBI" id="CHEBI:18420"/>
    </ligand>
</feature>
<dbReference type="Gene3D" id="3.30.1490.100">
    <property type="entry name" value="DNA polymerase, Y-family, little finger domain"/>
    <property type="match status" value="1"/>
</dbReference>
<dbReference type="GO" id="GO:0000287">
    <property type="term" value="F:magnesium ion binding"/>
    <property type="evidence" value="ECO:0007669"/>
    <property type="project" value="UniProtKB-UniRule"/>
</dbReference>
<name>A0A5D0MBJ6_9BACT</name>
<comment type="similarity">
    <text evidence="2 16">Belongs to the DNA polymerase type-Y family.</text>
</comment>
<dbReference type="Proteomes" id="UP000324143">
    <property type="component" value="Unassembled WGS sequence"/>
</dbReference>
<evidence type="ECO:0000256" key="3">
    <source>
        <dbReference type="ARBA" id="ARBA00011245"/>
    </source>
</evidence>
<dbReference type="GO" id="GO:0042276">
    <property type="term" value="P:error-prone translesion synthesis"/>
    <property type="evidence" value="ECO:0007669"/>
    <property type="project" value="TreeGrafter"/>
</dbReference>
<dbReference type="GO" id="GO:0006281">
    <property type="term" value="P:DNA repair"/>
    <property type="evidence" value="ECO:0007669"/>
    <property type="project" value="UniProtKB-UniRule"/>
</dbReference>
<dbReference type="InterPro" id="IPR050116">
    <property type="entry name" value="DNA_polymerase-Y"/>
</dbReference>
<keyword evidence="10 16" id="KW-0227">DNA damage</keyword>
<keyword evidence="13 16" id="KW-0238">DNA-binding</keyword>
<protein>
    <recommendedName>
        <fullName evidence="16">DNA polymerase IV</fullName>
        <shortName evidence="16">Pol IV</shortName>
        <ecNumber evidence="16">2.7.7.7</ecNumber>
    </recommendedName>
</protein>
<evidence type="ECO:0000313" key="19">
    <source>
        <dbReference type="Proteomes" id="UP000324143"/>
    </source>
</evidence>
<dbReference type="InterPro" id="IPR017961">
    <property type="entry name" value="DNA_pol_Y-fam_little_finger"/>
</dbReference>
<dbReference type="InterPro" id="IPR043128">
    <property type="entry name" value="Rev_trsase/Diguanyl_cyclase"/>
</dbReference>
<evidence type="ECO:0000256" key="2">
    <source>
        <dbReference type="ARBA" id="ARBA00010945"/>
    </source>
</evidence>
<dbReference type="PANTHER" id="PTHR11076">
    <property type="entry name" value="DNA REPAIR POLYMERASE UMUC / TRANSFERASE FAMILY MEMBER"/>
    <property type="match status" value="1"/>
</dbReference>
<evidence type="ECO:0000256" key="4">
    <source>
        <dbReference type="ARBA" id="ARBA00022457"/>
    </source>
</evidence>
<evidence type="ECO:0000256" key="11">
    <source>
        <dbReference type="ARBA" id="ARBA00022842"/>
    </source>
</evidence>
<comment type="cofactor">
    <cofactor evidence="16">
        <name>Mg(2+)</name>
        <dbReference type="ChEBI" id="CHEBI:18420"/>
    </cofactor>
    <text evidence="16">Binds 2 magnesium ions per subunit.</text>
</comment>
<dbReference type="GO" id="GO:0009432">
    <property type="term" value="P:SOS response"/>
    <property type="evidence" value="ECO:0007669"/>
    <property type="project" value="TreeGrafter"/>
</dbReference>
<feature type="domain" description="UmuC" evidence="17">
    <location>
        <begin position="6"/>
        <end position="190"/>
    </location>
</feature>
<dbReference type="SUPFAM" id="SSF56672">
    <property type="entry name" value="DNA/RNA polymerases"/>
    <property type="match status" value="1"/>
</dbReference>
<evidence type="ECO:0000256" key="13">
    <source>
        <dbReference type="ARBA" id="ARBA00023125"/>
    </source>
</evidence>
<dbReference type="InterPro" id="IPR053848">
    <property type="entry name" value="IMS_HHH_1"/>
</dbReference>
<comment type="subunit">
    <text evidence="3 16">Monomer.</text>
</comment>
<keyword evidence="8 16" id="KW-0235">DNA replication</keyword>
<keyword evidence="9 16" id="KW-0479">Metal-binding</keyword>
<evidence type="ECO:0000256" key="9">
    <source>
        <dbReference type="ARBA" id="ARBA00022723"/>
    </source>
</evidence>
<dbReference type="Gene3D" id="3.40.1170.60">
    <property type="match status" value="1"/>
</dbReference>
<dbReference type="FunFam" id="3.40.1170.60:FF:000001">
    <property type="entry name" value="DNA polymerase IV"/>
    <property type="match status" value="1"/>
</dbReference>
<evidence type="ECO:0000256" key="12">
    <source>
        <dbReference type="ARBA" id="ARBA00022932"/>
    </source>
</evidence>
<dbReference type="InterPro" id="IPR022880">
    <property type="entry name" value="DNApol_IV"/>
</dbReference>
<keyword evidence="5 16" id="KW-0963">Cytoplasm</keyword>
<keyword evidence="11 16" id="KW-0460">Magnesium</keyword>
<dbReference type="EC" id="2.7.7.7" evidence="16"/>
<keyword evidence="14 16" id="KW-0234">DNA repair</keyword>
<evidence type="ECO:0000256" key="10">
    <source>
        <dbReference type="ARBA" id="ARBA00022763"/>
    </source>
</evidence>
<dbReference type="GO" id="GO:0005829">
    <property type="term" value="C:cytosol"/>
    <property type="evidence" value="ECO:0007669"/>
    <property type="project" value="TreeGrafter"/>
</dbReference>
<keyword evidence="6 16" id="KW-0808">Transferase</keyword>
<dbReference type="Gene3D" id="1.10.150.20">
    <property type="entry name" value="5' to 3' exonuclease, C-terminal subdomain"/>
    <property type="match status" value="1"/>
</dbReference>
<evidence type="ECO:0000259" key="17">
    <source>
        <dbReference type="PROSITE" id="PS50173"/>
    </source>
</evidence>
<dbReference type="PANTHER" id="PTHR11076:SF33">
    <property type="entry name" value="DNA POLYMERASE KAPPA"/>
    <property type="match status" value="1"/>
</dbReference>
<evidence type="ECO:0000256" key="7">
    <source>
        <dbReference type="ARBA" id="ARBA00022695"/>
    </source>
</evidence>
<evidence type="ECO:0000256" key="16">
    <source>
        <dbReference type="HAMAP-Rule" id="MF_01113"/>
    </source>
</evidence>
<dbReference type="AlphaFoldDB" id="A0A5D0MBJ6"/>
<evidence type="ECO:0000256" key="14">
    <source>
        <dbReference type="ARBA" id="ARBA00023204"/>
    </source>
</evidence>
<feature type="binding site" evidence="16">
    <location>
        <position position="10"/>
    </location>
    <ligand>
        <name>Mg(2+)</name>
        <dbReference type="ChEBI" id="CHEBI:18420"/>
    </ligand>
</feature>
<dbReference type="InterPro" id="IPR036775">
    <property type="entry name" value="DNA_pol_Y-fam_lit_finger_sf"/>
</dbReference>
<dbReference type="GO" id="GO:0006261">
    <property type="term" value="P:DNA-templated DNA replication"/>
    <property type="evidence" value="ECO:0007669"/>
    <property type="project" value="UniProtKB-UniRule"/>
</dbReference>
<comment type="subcellular location">
    <subcellularLocation>
        <location evidence="1 16">Cytoplasm</location>
    </subcellularLocation>
</comment>
<keyword evidence="4 16" id="KW-0515">Mutator protein</keyword>
<dbReference type="FunFam" id="3.30.1490.100:FF:000004">
    <property type="entry name" value="DNA polymerase IV"/>
    <property type="match status" value="1"/>
</dbReference>
<dbReference type="InterPro" id="IPR001126">
    <property type="entry name" value="UmuC"/>
</dbReference>
<comment type="function">
    <text evidence="16">Poorly processive, error-prone DNA polymerase involved in untargeted mutagenesis. Copies undamaged DNA at stalled replication forks, which arise in vivo from mismatched or misaligned primer ends. These misaligned primers can be extended by PolIV. Exhibits no 3'-5' exonuclease (proofreading) activity. May be involved in translesional synthesis, in conjunction with the beta clamp from PolIII.</text>
</comment>
<comment type="caution">
    <text evidence="18">The sequence shown here is derived from an EMBL/GenBank/DDBJ whole genome shotgun (WGS) entry which is preliminary data.</text>
</comment>
<proteinExistence type="inferred from homology"/>
<sequence length="389" mass="44453">MRKRTIVHVDMDAFFASIEQLDNPEYRDKPVIVGADPEKGNGRGVVSTCSYEAREYGIHSAMPISKAYRRCPDGIYVKPHFKRYEEISNQIMKIFNEFTPVIEKISIDEAFLDMTGCEHFYESVNDMGEKIKARIKKKTKLSASVGIASNKSIAKIASDLNKPDGLTICPYGQEKKFLSGLSLKKLWGVGDKTLKKLKKMGLKKVGDIAEIPKDIMKRKFGKHGVGLWKLANGKDDRDVTNYSKTKSISEECTFSEDVDNFDIIDSKIVSISDRVARRLRKKNFWAKTVFIKIRFENFTTYTRRKTLGEYFKDSSTLIEYARLLMQEFKNSNKKVRLIGVGVAKLKSKKKYRQMNLFDDNQTGSKVDKALDKAKKKFGDKINRGSDYSN</sequence>
<dbReference type="CDD" id="cd03586">
    <property type="entry name" value="PolY_Pol_IV_kappa"/>
    <property type="match status" value="1"/>
</dbReference>
<dbReference type="PROSITE" id="PS50173">
    <property type="entry name" value="UMUC"/>
    <property type="match status" value="1"/>
</dbReference>
<evidence type="ECO:0000313" key="18">
    <source>
        <dbReference type="EMBL" id="TYB30386.1"/>
    </source>
</evidence>
<evidence type="ECO:0000256" key="1">
    <source>
        <dbReference type="ARBA" id="ARBA00004496"/>
    </source>
</evidence>
<dbReference type="Pfam" id="PF11799">
    <property type="entry name" value="IMS_C"/>
    <property type="match status" value="1"/>
</dbReference>
<evidence type="ECO:0000256" key="8">
    <source>
        <dbReference type="ARBA" id="ARBA00022705"/>
    </source>
</evidence>
<reference evidence="18" key="1">
    <citation type="submission" date="2019-08" db="EMBL/GenBank/DDBJ databases">
        <title>Genomic characterization of a novel candidate phylum (ARYD3) from a high temperature, high salinity tertiary oil reservoir in north central Oklahoma, USA.</title>
        <authorList>
            <person name="Youssef N.H."/>
            <person name="Yadav A."/>
            <person name="Elshahed M.S."/>
        </authorList>
    </citation>
    <scope>NUCLEOTIDE SEQUENCE [LARGE SCALE GENOMIC DNA]</scope>
    <source>
        <strain evidence="18">ARYD3</strain>
    </source>
</reference>
<dbReference type="InterPro" id="IPR043502">
    <property type="entry name" value="DNA/RNA_pol_sf"/>
</dbReference>
<feature type="site" description="Substrate discrimination" evidence="16">
    <location>
        <position position="15"/>
    </location>
</feature>
<feature type="active site" evidence="16">
    <location>
        <position position="109"/>
    </location>
</feature>
<dbReference type="Pfam" id="PF21999">
    <property type="entry name" value="IMS_HHH_1"/>
    <property type="match status" value="1"/>
</dbReference>
<dbReference type="GO" id="GO:0003684">
    <property type="term" value="F:damaged DNA binding"/>
    <property type="evidence" value="ECO:0007669"/>
    <property type="project" value="InterPro"/>
</dbReference>
<gene>
    <name evidence="16 18" type="primary">dinB</name>
    <name evidence="18" type="ORF">FXF47_09625</name>
</gene>
<evidence type="ECO:0000256" key="15">
    <source>
        <dbReference type="ARBA" id="ARBA00049244"/>
    </source>
</evidence>
<accession>A0A5D0MBJ6</accession>
<evidence type="ECO:0000256" key="6">
    <source>
        <dbReference type="ARBA" id="ARBA00022679"/>
    </source>
</evidence>
<comment type="catalytic activity">
    <reaction evidence="15 16">
        <text>DNA(n) + a 2'-deoxyribonucleoside 5'-triphosphate = DNA(n+1) + diphosphate</text>
        <dbReference type="Rhea" id="RHEA:22508"/>
        <dbReference type="Rhea" id="RHEA-COMP:17339"/>
        <dbReference type="Rhea" id="RHEA-COMP:17340"/>
        <dbReference type="ChEBI" id="CHEBI:33019"/>
        <dbReference type="ChEBI" id="CHEBI:61560"/>
        <dbReference type="ChEBI" id="CHEBI:173112"/>
        <dbReference type="EC" id="2.7.7.7"/>
    </reaction>
</comment>
<dbReference type="SUPFAM" id="SSF100879">
    <property type="entry name" value="Lesion bypass DNA polymerase (Y-family), little finger domain"/>
    <property type="match status" value="1"/>
</dbReference>
<keyword evidence="19" id="KW-1185">Reference proteome</keyword>
<dbReference type="Gene3D" id="3.30.70.270">
    <property type="match status" value="1"/>
</dbReference>
<keyword evidence="7 16" id="KW-0548">Nucleotidyltransferase</keyword>
<evidence type="ECO:0000256" key="5">
    <source>
        <dbReference type="ARBA" id="ARBA00022490"/>
    </source>
</evidence>
<dbReference type="NCBIfam" id="NF002677">
    <property type="entry name" value="PRK02406.1"/>
    <property type="match status" value="1"/>
</dbReference>
<dbReference type="HAMAP" id="MF_01113">
    <property type="entry name" value="DNApol_IV"/>
    <property type="match status" value="1"/>
</dbReference>
<keyword evidence="12 16" id="KW-0239">DNA-directed DNA polymerase</keyword>
<dbReference type="Pfam" id="PF00817">
    <property type="entry name" value="IMS"/>
    <property type="match status" value="1"/>
</dbReference>